<reference evidence="2 3" key="2">
    <citation type="submission" date="2018-11" db="EMBL/GenBank/DDBJ databases">
        <authorList>
            <consortium name="Pathogen Informatics"/>
        </authorList>
    </citation>
    <scope>NUCLEOTIDE SEQUENCE [LARGE SCALE GENOMIC DNA]</scope>
</reference>
<dbReference type="OMA" id="PSPRIRM"/>
<dbReference type="EMBL" id="UYYF01000435">
    <property type="protein sequence ID" value="VDM98157.1"/>
    <property type="molecule type" value="Genomic_DNA"/>
</dbReference>
<feature type="region of interest" description="Disordered" evidence="1">
    <location>
        <begin position="46"/>
        <end position="77"/>
    </location>
</feature>
<dbReference type="OrthoDB" id="5816612at2759"/>
<keyword evidence="3" id="KW-1185">Reference proteome</keyword>
<evidence type="ECO:0000313" key="4">
    <source>
        <dbReference type="WBParaSite" id="TCLT_0000228301-mRNA-1"/>
    </source>
</evidence>
<protein>
    <submittedName>
        <fullName evidence="4">Gag-pol polyprotein</fullName>
    </submittedName>
</protein>
<dbReference type="WBParaSite" id="TCLT_0000228301-mRNA-1">
    <property type="protein sequence ID" value="TCLT_0000228301-mRNA-1"/>
    <property type="gene ID" value="TCLT_0000228301"/>
</dbReference>
<name>A0A0N5CPY3_THECL</name>
<gene>
    <name evidence="2" type="ORF">TCLT_LOCUS2284</name>
</gene>
<organism evidence="4">
    <name type="scientific">Thelazia callipaeda</name>
    <name type="common">Oriental eyeworm</name>
    <name type="synonym">Parasitic nematode</name>
    <dbReference type="NCBI Taxonomy" id="103827"/>
    <lineage>
        <taxon>Eukaryota</taxon>
        <taxon>Metazoa</taxon>
        <taxon>Ecdysozoa</taxon>
        <taxon>Nematoda</taxon>
        <taxon>Chromadorea</taxon>
        <taxon>Rhabditida</taxon>
        <taxon>Spirurina</taxon>
        <taxon>Spiruromorpha</taxon>
        <taxon>Thelazioidea</taxon>
        <taxon>Thelaziidae</taxon>
        <taxon>Thelazia</taxon>
    </lineage>
</organism>
<feature type="compositionally biased region" description="Polar residues" evidence="1">
    <location>
        <begin position="58"/>
        <end position="77"/>
    </location>
</feature>
<evidence type="ECO:0000313" key="2">
    <source>
        <dbReference type="EMBL" id="VDM98157.1"/>
    </source>
</evidence>
<proteinExistence type="predicted"/>
<evidence type="ECO:0000313" key="3">
    <source>
        <dbReference type="Proteomes" id="UP000276776"/>
    </source>
</evidence>
<dbReference type="AlphaFoldDB" id="A0A0N5CPY3"/>
<evidence type="ECO:0000256" key="1">
    <source>
        <dbReference type="SAM" id="MobiDB-lite"/>
    </source>
</evidence>
<sequence length="77" mass="8498">MLRRAPTEIVVKMEEIDEMIAEMNNRAGNATQEINTNADTMVRTRIGAPPPRIHMTQAKDTQGELPNSSDSTSVTTL</sequence>
<dbReference type="Proteomes" id="UP000276776">
    <property type="component" value="Unassembled WGS sequence"/>
</dbReference>
<accession>A0A0N5CPY3</accession>
<reference evidence="4" key="1">
    <citation type="submission" date="2017-02" db="UniProtKB">
        <authorList>
            <consortium name="WormBaseParasite"/>
        </authorList>
    </citation>
    <scope>IDENTIFICATION</scope>
</reference>